<reference evidence="6 7" key="1">
    <citation type="journal article" date="2009" name="J. Bacteriol.">
        <title>Genome sequences of three Agrobacterium biovars help elucidate the evolution of multichromosome genomes in bacteria.</title>
        <authorList>
            <person name="Slater S.C."/>
            <person name="Goldman B.S."/>
            <person name="Goodner B."/>
            <person name="Setubal J.C."/>
            <person name="Farrand S.K."/>
            <person name="Nester E.W."/>
            <person name="Burr T.J."/>
            <person name="Banta L."/>
            <person name="Dickerman A.W."/>
            <person name="Paulsen I."/>
            <person name="Otten L."/>
            <person name="Suen G."/>
            <person name="Welch R."/>
            <person name="Almeida N.F."/>
            <person name="Arnold F."/>
            <person name="Burton O.T."/>
            <person name="Du Z."/>
            <person name="Ewing A."/>
            <person name="Godsy E."/>
            <person name="Heisel S."/>
            <person name="Houmiel K.L."/>
            <person name="Jhaveri J."/>
            <person name="Lu J."/>
            <person name="Miller N.M."/>
            <person name="Norton S."/>
            <person name="Chen Q."/>
            <person name="Phoolcharoen W."/>
            <person name="Ohlin V."/>
            <person name="Ondrusek D."/>
            <person name="Pride N."/>
            <person name="Stricklin S.L."/>
            <person name="Sun J."/>
            <person name="Wheeler C."/>
            <person name="Wilson L."/>
            <person name="Zhu H."/>
            <person name="Wood D.W."/>
        </authorList>
    </citation>
    <scope>NUCLEOTIDE SEQUENCE [LARGE SCALE GENOMIC DNA]</scope>
    <source>
        <strain evidence="7">K84 / ATCC BAA-868</strain>
    </source>
</reference>
<dbReference type="Gene3D" id="3.40.980.10">
    <property type="entry name" value="MoaB/Mog-like domain"/>
    <property type="match status" value="1"/>
</dbReference>
<dbReference type="SMART" id="SM00852">
    <property type="entry name" value="MoCF_biosynth"/>
    <property type="match status" value="1"/>
</dbReference>
<dbReference type="InterPro" id="IPR036688">
    <property type="entry name" value="MoeA_C_domain_IV_sf"/>
</dbReference>
<comment type="pathway">
    <text evidence="4">Cofactor biosynthesis; molybdopterin biosynthesis.</text>
</comment>
<evidence type="ECO:0000256" key="2">
    <source>
        <dbReference type="ARBA" id="ARBA00010763"/>
    </source>
</evidence>
<dbReference type="EC" id="2.10.1.1" evidence="4"/>
<dbReference type="SUPFAM" id="SSF53218">
    <property type="entry name" value="Molybdenum cofactor biosynthesis proteins"/>
    <property type="match status" value="1"/>
</dbReference>
<evidence type="ECO:0000259" key="5">
    <source>
        <dbReference type="SMART" id="SM00852"/>
    </source>
</evidence>
<name>B9JP33_RHIR8</name>
<keyword evidence="4" id="KW-0479">Metal-binding</keyword>
<sequence>MPVMEIPCAAPHTLDEAHAILRSQAEPLASQEIPIGDAGFRVLAEAVRARVDSPREDVAAMDGFAVEDRAVQANRRDFRLVGASYPGDAAPPALGPETTVRIMTGAPMPRCKDRVIPFELTGERDGIIRIVGPVPTALHVRLKGSGFHAGQVLLDPGTQLDPPRLLVAAASDQPTMHVYKRPRLRVITSGDELAPAGAAASTDRRIPDSLTLPLQLMAKQWGADTAGAALLSDDAEAIRTAVALACVDTDVLVIAGGASHGDRDLARPALKMLGLELKFAGVAMKPGKPVWYGRLYGKHVLGLPGNPSAAMTVARLFLAPLLCALSGRGFDTALDWRELPLAASVAVADAREMFLYARRTGNHANIIPRQSASAQLPLVNAEMLVRRPAGGPALPANSLVPVLDF</sequence>
<keyword evidence="4" id="KW-0501">Molybdenum cofactor biosynthesis</keyword>
<dbReference type="GO" id="GO:0046872">
    <property type="term" value="F:metal ion binding"/>
    <property type="evidence" value="ECO:0007669"/>
    <property type="project" value="UniProtKB-UniRule"/>
</dbReference>
<dbReference type="GO" id="GO:0005829">
    <property type="term" value="C:cytosol"/>
    <property type="evidence" value="ECO:0007669"/>
    <property type="project" value="TreeGrafter"/>
</dbReference>
<accession>B9JP33</accession>
<dbReference type="SUPFAM" id="SSF63882">
    <property type="entry name" value="MoeA N-terminal region -like"/>
    <property type="match status" value="1"/>
</dbReference>
<dbReference type="STRING" id="311403.Arad_7917"/>
<protein>
    <recommendedName>
        <fullName evidence="4">Molybdopterin molybdenumtransferase</fullName>
        <ecNumber evidence="4">2.10.1.1</ecNumber>
    </recommendedName>
</protein>
<dbReference type="InterPro" id="IPR036135">
    <property type="entry name" value="MoeA_linker/N_sf"/>
</dbReference>
<dbReference type="GO" id="GO:0006777">
    <property type="term" value="P:Mo-molybdopterin cofactor biosynthetic process"/>
    <property type="evidence" value="ECO:0007669"/>
    <property type="project" value="UniProtKB-UniRule"/>
</dbReference>
<evidence type="ECO:0000256" key="3">
    <source>
        <dbReference type="ARBA" id="ARBA00047317"/>
    </source>
</evidence>
<evidence type="ECO:0000256" key="4">
    <source>
        <dbReference type="RuleBase" id="RU365090"/>
    </source>
</evidence>
<dbReference type="Gene3D" id="2.40.340.10">
    <property type="entry name" value="MoeA, C-terminal, domain IV"/>
    <property type="match status" value="1"/>
</dbReference>
<feature type="domain" description="MoaB/Mog" evidence="5">
    <location>
        <begin position="185"/>
        <end position="324"/>
    </location>
</feature>
<gene>
    <name evidence="6" type="primary">moeA</name>
    <name evidence="6" type="ordered locus">Arad_7917</name>
</gene>
<evidence type="ECO:0000256" key="1">
    <source>
        <dbReference type="ARBA" id="ARBA00002901"/>
    </source>
</evidence>
<dbReference type="KEGG" id="ara:Arad_7917"/>
<keyword evidence="4" id="KW-0808">Transferase</keyword>
<dbReference type="eggNOG" id="COG0303">
    <property type="taxonomic scope" value="Bacteria"/>
</dbReference>
<dbReference type="InterPro" id="IPR005110">
    <property type="entry name" value="MoeA_linker/N"/>
</dbReference>
<dbReference type="Pfam" id="PF03453">
    <property type="entry name" value="MoeA_N"/>
    <property type="match status" value="1"/>
</dbReference>
<dbReference type="Pfam" id="PF00994">
    <property type="entry name" value="MoCF_biosynth"/>
    <property type="match status" value="1"/>
</dbReference>
<evidence type="ECO:0000313" key="6">
    <source>
        <dbReference type="EMBL" id="ACM29313.1"/>
    </source>
</evidence>
<dbReference type="CDD" id="cd00887">
    <property type="entry name" value="MoeA"/>
    <property type="match status" value="1"/>
</dbReference>
<dbReference type="InterPro" id="IPR001453">
    <property type="entry name" value="MoaB/Mog_dom"/>
</dbReference>
<dbReference type="PANTHER" id="PTHR10192">
    <property type="entry name" value="MOLYBDOPTERIN BIOSYNTHESIS PROTEIN"/>
    <property type="match status" value="1"/>
</dbReference>
<dbReference type="InterPro" id="IPR038987">
    <property type="entry name" value="MoeA-like"/>
</dbReference>
<comment type="similarity">
    <text evidence="2 4">Belongs to the MoeA family.</text>
</comment>
<organism evidence="6 7">
    <name type="scientific">Rhizobium rhizogenes (strain K84 / ATCC BAA-868)</name>
    <name type="common">Agrobacterium radiobacter</name>
    <dbReference type="NCBI Taxonomy" id="311403"/>
    <lineage>
        <taxon>Bacteria</taxon>
        <taxon>Pseudomonadati</taxon>
        <taxon>Pseudomonadota</taxon>
        <taxon>Alphaproteobacteria</taxon>
        <taxon>Hyphomicrobiales</taxon>
        <taxon>Rhizobiaceae</taxon>
        <taxon>Rhizobium/Agrobacterium group</taxon>
        <taxon>Rhizobium</taxon>
    </lineage>
</organism>
<comment type="function">
    <text evidence="1 4">Catalyzes the insertion of molybdate into adenylated molybdopterin with the concomitant release of AMP.</text>
</comment>
<dbReference type="PANTHER" id="PTHR10192:SF5">
    <property type="entry name" value="GEPHYRIN"/>
    <property type="match status" value="1"/>
</dbReference>
<keyword evidence="4" id="KW-0460">Magnesium</keyword>
<dbReference type="GO" id="GO:0061599">
    <property type="term" value="F:molybdopterin molybdotransferase activity"/>
    <property type="evidence" value="ECO:0007669"/>
    <property type="project" value="UniProtKB-UniRule"/>
</dbReference>
<dbReference type="Proteomes" id="UP000001600">
    <property type="component" value="Chromosome 2"/>
</dbReference>
<keyword evidence="4" id="KW-0500">Molybdenum</keyword>
<dbReference type="Gene3D" id="3.90.105.10">
    <property type="entry name" value="Molybdopterin biosynthesis moea protein, domain 2"/>
    <property type="match status" value="1"/>
</dbReference>
<proteinExistence type="inferred from homology"/>
<dbReference type="UniPathway" id="UPA00344"/>
<dbReference type="HOGENOM" id="CLU_010186_7_0_5"/>
<comment type="cofactor">
    <cofactor evidence="4">
        <name>Mg(2+)</name>
        <dbReference type="ChEBI" id="CHEBI:18420"/>
    </cofactor>
</comment>
<dbReference type="EMBL" id="CP000629">
    <property type="protein sequence ID" value="ACM29313.1"/>
    <property type="molecule type" value="Genomic_DNA"/>
</dbReference>
<dbReference type="Gene3D" id="2.170.190.11">
    <property type="entry name" value="Molybdopterin biosynthesis moea protein, domain 3"/>
    <property type="match status" value="1"/>
</dbReference>
<dbReference type="AlphaFoldDB" id="B9JP33"/>
<comment type="catalytic activity">
    <reaction evidence="3">
        <text>adenylyl-molybdopterin + molybdate = Mo-molybdopterin + AMP + H(+)</text>
        <dbReference type="Rhea" id="RHEA:35047"/>
        <dbReference type="ChEBI" id="CHEBI:15378"/>
        <dbReference type="ChEBI" id="CHEBI:36264"/>
        <dbReference type="ChEBI" id="CHEBI:62727"/>
        <dbReference type="ChEBI" id="CHEBI:71302"/>
        <dbReference type="ChEBI" id="CHEBI:456215"/>
        <dbReference type="EC" id="2.10.1.1"/>
    </reaction>
</comment>
<dbReference type="InterPro" id="IPR036425">
    <property type="entry name" value="MoaB/Mog-like_dom_sf"/>
</dbReference>
<evidence type="ECO:0000313" key="7">
    <source>
        <dbReference type="Proteomes" id="UP000001600"/>
    </source>
</evidence>